<dbReference type="SUPFAM" id="SSF53474">
    <property type="entry name" value="alpha/beta-Hydrolases"/>
    <property type="match status" value="1"/>
</dbReference>
<dbReference type="GO" id="GO:0016787">
    <property type="term" value="F:hydrolase activity"/>
    <property type="evidence" value="ECO:0007669"/>
    <property type="project" value="InterPro"/>
</dbReference>
<protein>
    <recommendedName>
        <fullName evidence="5">Alpha/beta hydrolase fold-3 domain-containing protein</fullName>
    </recommendedName>
</protein>
<name>A0A835IBN4_9MAGN</name>
<dbReference type="OrthoDB" id="408631at2759"/>
<feature type="domain" description="Thioester reductase (TE)" evidence="2">
    <location>
        <begin position="398"/>
        <end position="510"/>
    </location>
</feature>
<dbReference type="SUPFAM" id="SSF51735">
    <property type="entry name" value="NAD(P)-binding Rossmann-fold domains"/>
    <property type="match status" value="1"/>
</dbReference>
<dbReference type="InterPro" id="IPR013094">
    <property type="entry name" value="AB_hydrolase_3"/>
</dbReference>
<evidence type="ECO:0000259" key="2">
    <source>
        <dbReference type="Pfam" id="PF07993"/>
    </source>
</evidence>
<dbReference type="AlphaFoldDB" id="A0A835IBN4"/>
<dbReference type="PANTHER" id="PTHR23024">
    <property type="entry name" value="ARYLACETAMIDE DEACETYLASE"/>
    <property type="match status" value="1"/>
</dbReference>
<dbReference type="Pfam" id="PF07993">
    <property type="entry name" value="NAD_binding_4"/>
    <property type="match status" value="1"/>
</dbReference>
<dbReference type="InterPro" id="IPR036291">
    <property type="entry name" value="NAD(P)-bd_dom_sf"/>
</dbReference>
<sequence>MDRQMEFVKMLEGKGVSVVTWFEEEGYHGMDLFVPHKTRDLLALLKEYVFSSGVDVSGAVLFQTRRCRQQKSILKNTGLRVGTRTAPHCQPSIDPFKELKIIYNSDDTLTRLNPHPCTTLSEHNFLSNQLIFIQDIPLSPTHKTCASTTLSHDFCSSMAIELPVVILSVDYRLAPECQLPTANYEDTVDALKWVRNQALNLDGENLLKDMINFSNCYLMGSSACGNIAYHANLQALSVDLEPLKIRGCILNQPYFSGMQTTKFEMRLINDEYFPLAVSDLIWELSKEYPDPDGDILKDKQMEFVEMLEGNGVSVVTWFEEEGYHGMDVTWLISQNMMLWETVQDVTLHTMQSDMMWELSLPKGSDWDHEYCNPMIEGRHHGWSSCSCLKVTLSMQPAETQKEILEPALTGTDNVLKASSTAKIKRVVVLSSITAVILNSNWPKNQIVDESCWSDKELREDTNQWGHNWYCLSKRLAESHTLEYGKKTGLDVVTACPSIIIGPMLQSKPNATGLFIHMMMKGTC</sequence>
<dbReference type="InterPro" id="IPR013120">
    <property type="entry name" value="FAR_NAD-bd"/>
</dbReference>
<keyword evidence="4" id="KW-1185">Reference proteome</keyword>
<evidence type="ECO:0008006" key="5">
    <source>
        <dbReference type="Google" id="ProtNLM"/>
    </source>
</evidence>
<gene>
    <name evidence="3" type="ORF">IFM89_020963</name>
</gene>
<dbReference type="InterPro" id="IPR050466">
    <property type="entry name" value="Carboxylest/Gibb_receptor"/>
</dbReference>
<reference evidence="3 4" key="1">
    <citation type="submission" date="2020-10" db="EMBL/GenBank/DDBJ databases">
        <title>The Coptis chinensis genome and diversification of protoberbering-type alkaloids.</title>
        <authorList>
            <person name="Wang B."/>
            <person name="Shu S."/>
            <person name="Song C."/>
            <person name="Liu Y."/>
        </authorList>
    </citation>
    <scope>NUCLEOTIDE SEQUENCE [LARGE SCALE GENOMIC DNA]</scope>
    <source>
        <strain evidence="3">HL-2020</strain>
        <tissue evidence="3">Leaf</tissue>
    </source>
</reference>
<dbReference type="EMBL" id="JADFTS010000003">
    <property type="protein sequence ID" value="KAF9614866.1"/>
    <property type="molecule type" value="Genomic_DNA"/>
</dbReference>
<proteinExistence type="predicted"/>
<evidence type="ECO:0000313" key="4">
    <source>
        <dbReference type="Proteomes" id="UP000631114"/>
    </source>
</evidence>
<dbReference type="Pfam" id="PF07859">
    <property type="entry name" value="Abhydrolase_3"/>
    <property type="match status" value="1"/>
</dbReference>
<evidence type="ECO:0000313" key="3">
    <source>
        <dbReference type="EMBL" id="KAF9614866.1"/>
    </source>
</evidence>
<accession>A0A835IBN4</accession>
<dbReference type="Gene3D" id="3.40.50.1820">
    <property type="entry name" value="alpha/beta hydrolase"/>
    <property type="match status" value="1"/>
</dbReference>
<evidence type="ECO:0000259" key="1">
    <source>
        <dbReference type="Pfam" id="PF07859"/>
    </source>
</evidence>
<feature type="domain" description="Alpha/beta hydrolase fold-3" evidence="1">
    <location>
        <begin position="147"/>
        <end position="285"/>
    </location>
</feature>
<organism evidence="3 4">
    <name type="scientific">Coptis chinensis</name>
    <dbReference type="NCBI Taxonomy" id="261450"/>
    <lineage>
        <taxon>Eukaryota</taxon>
        <taxon>Viridiplantae</taxon>
        <taxon>Streptophyta</taxon>
        <taxon>Embryophyta</taxon>
        <taxon>Tracheophyta</taxon>
        <taxon>Spermatophyta</taxon>
        <taxon>Magnoliopsida</taxon>
        <taxon>Ranunculales</taxon>
        <taxon>Ranunculaceae</taxon>
        <taxon>Coptidoideae</taxon>
        <taxon>Coptis</taxon>
    </lineage>
</organism>
<dbReference type="Gene3D" id="3.40.50.720">
    <property type="entry name" value="NAD(P)-binding Rossmann-like Domain"/>
    <property type="match status" value="1"/>
</dbReference>
<dbReference type="PANTHER" id="PTHR23024:SF113">
    <property type="entry name" value="CARBOXYLESTERASE 8-RELATED"/>
    <property type="match status" value="1"/>
</dbReference>
<dbReference type="Proteomes" id="UP000631114">
    <property type="component" value="Unassembled WGS sequence"/>
</dbReference>
<comment type="caution">
    <text evidence="3">The sequence shown here is derived from an EMBL/GenBank/DDBJ whole genome shotgun (WGS) entry which is preliminary data.</text>
</comment>
<dbReference type="InterPro" id="IPR029058">
    <property type="entry name" value="AB_hydrolase_fold"/>
</dbReference>